<keyword evidence="1" id="KW-0812">Transmembrane</keyword>
<name>A0A317Z4X5_STAPS</name>
<protein>
    <submittedName>
        <fullName evidence="2">Uncharacterized protein</fullName>
    </submittedName>
</protein>
<comment type="caution">
    <text evidence="2">The sequence shown here is derived from an EMBL/GenBank/DDBJ whole genome shotgun (WGS) entry which is preliminary data.</text>
</comment>
<dbReference type="EMBL" id="QEIV01001820">
    <property type="protein sequence ID" value="PWZ95046.1"/>
    <property type="molecule type" value="Genomic_DNA"/>
</dbReference>
<evidence type="ECO:0000256" key="1">
    <source>
        <dbReference type="SAM" id="Phobius"/>
    </source>
</evidence>
<dbReference type="AlphaFoldDB" id="A0A317Z4X5"/>
<organism evidence="2 3">
    <name type="scientific">Staphylococcus pseudintermedius</name>
    <dbReference type="NCBI Taxonomy" id="283734"/>
    <lineage>
        <taxon>Bacteria</taxon>
        <taxon>Bacillati</taxon>
        <taxon>Bacillota</taxon>
        <taxon>Bacilli</taxon>
        <taxon>Bacillales</taxon>
        <taxon>Staphylococcaceae</taxon>
        <taxon>Staphylococcus</taxon>
        <taxon>Staphylococcus intermedius group</taxon>
    </lineage>
</organism>
<accession>A0A317Z4X5</accession>
<sequence>SIIIFINIPLIQQFKSGKQPSTNIDNLWDFIMAFFNEIIRVMSRYIGDIPLASGIVILLFGILMILIGRTLTNTTRFDYDISILFLLVGI</sequence>
<gene>
    <name evidence="2" type="ORF">DD924_16195</name>
</gene>
<feature type="transmembrane region" description="Helical" evidence="1">
    <location>
        <begin position="49"/>
        <end position="67"/>
    </location>
</feature>
<reference evidence="2 3" key="1">
    <citation type="journal article" date="2018" name="Vet. Microbiol.">
        <title>Clonal diversity and geographic distribution of methicillin-resistant Staphylococcus pseudintermedius from Australian animals: Discovery of novel sequence types.</title>
        <authorList>
            <person name="Worthing K.A."/>
            <person name="Abraham S."/>
            <person name="Coombs G.W."/>
            <person name="Pang S."/>
            <person name="Saputra S."/>
            <person name="Jordan D."/>
            <person name="Trott D.J."/>
            <person name="Norris J.M."/>
        </authorList>
    </citation>
    <scope>NUCLEOTIDE SEQUENCE [LARGE SCALE GENOMIC DNA]</scope>
    <source>
        <strain evidence="2 3">ST71 3</strain>
    </source>
</reference>
<feature type="non-terminal residue" evidence="2">
    <location>
        <position position="90"/>
    </location>
</feature>
<evidence type="ECO:0000313" key="2">
    <source>
        <dbReference type="EMBL" id="PWZ95046.1"/>
    </source>
</evidence>
<keyword evidence="1" id="KW-0472">Membrane</keyword>
<proteinExistence type="predicted"/>
<feature type="non-terminal residue" evidence="2">
    <location>
        <position position="1"/>
    </location>
</feature>
<dbReference type="Proteomes" id="UP000246351">
    <property type="component" value="Unassembled WGS sequence"/>
</dbReference>
<keyword evidence="1" id="KW-1133">Transmembrane helix</keyword>
<evidence type="ECO:0000313" key="3">
    <source>
        <dbReference type="Proteomes" id="UP000246351"/>
    </source>
</evidence>